<organism evidence="1 2">
    <name type="scientific">Amanita muscaria (strain Koide BX008)</name>
    <dbReference type="NCBI Taxonomy" id="946122"/>
    <lineage>
        <taxon>Eukaryota</taxon>
        <taxon>Fungi</taxon>
        <taxon>Dikarya</taxon>
        <taxon>Basidiomycota</taxon>
        <taxon>Agaricomycotina</taxon>
        <taxon>Agaricomycetes</taxon>
        <taxon>Agaricomycetidae</taxon>
        <taxon>Agaricales</taxon>
        <taxon>Pluteineae</taxon>
        <taxon>Amanitaceae</taxon>
        <taxon>Amanita</taxon>
    </lineage>
</organism>
<evidence type="ECO:0000313" key="2">
    <source>
        <dbReference type="Proteomes" id="UP000054549"/>
    </source>
</evidence>
<keyword evidence="2" id="KW-1185">Reference proteome</keyword>
<proteinExistence type="predicted"/>
<feature type="non-terminal residue" evidence="1">
    <location>
        <position position="112"/>
    </location>
</feature>
<reference evidence="1 2" key="1">
    <citation type="submission" date="2014-04" db="EMBL/GenBank/DDBJ databases">
        <title>Evolutionary Origins and Diversification of the Mycorrhizal Mutualists.</title>
        <authorList>
            <consortium name="DOE Joint Genome Institute"/>
            <consortium name="Mycorrhizal Genomics Consortium"/>
            <person name="Kohler A."/>
            <person name="Kuo A."/>
            <person name="Nagy L.G."/>
            <person name="Floudas D."/>
            <person name="Copeland A."/>
            <person name="Barry K.W."/>
            <person name="Cichocki N."/>
            <person name="Veneault-Fourrey C."/>
            <person name="LaButti K."/>
            <person name="Lindquist E.A."/>
            <person name="Lipzen A."/>
            <person name="Lundell T."/>
            <person name="Morin E."/>
            <person name="Murat C."/>
            <person name="Riley R."/>
            <person name="Ohm R."/>
            <person name="Sun H."/>
            <person name="Tunlid A."/>
            <person name="Henrissat B."/>
            <person name="Grigoriev I.V."/>
            <person name="Hibbett D.S."/>
            <person name="Martin F."/>
        </authorList>
    </citation>
    <scope>NUCLEOTIDE SEQUENCE [LARGE SCALE GENOMIC DNA]</scope>
    <source>
        <strain evidence="1 2">Koide BX008</strain>
    </source>
</reference>
<dbReference type="STRING" id="946122.A0A0C2X832"/>
<protein>
    <submittedName>
        <fullName evidence="1">Uncharacterized protein</fullName>
    </submittedName>
</protein>
<sequence length="112" mass="12081">KAVVIISILMQSNNERCNQLQTLLGVFFHSISVPERAVELLARAGLSVSVSTINNAISSLSKQASVILKSTVRTMTTAFAYDNFNMDFKTSEPTIEHSSSFISATSATAIPL</sequence>
<dbReference type="OrthoDB" id="4743193at2759"/>
<dbReference type="AlphaFoldDB" id="A0A0C2X832"/>
<gene>
    <name evidence="1" type="ORF">M378DRAFT_58294</name>
</gene>
<dbReference type="EMBL" id="KN818246">
    <property type="protein sequence ID" value="KIL64923.1"/>
    <property type="molecule type" value="Genomic_DNA"/>
</dbReference>
<dbReference type="HOGENOM" id="CLU_142990_0_0_1"/>
<dbReference type="Proteomes" id="UP000054549">
    <property type="component" value="Unassembled WGS sequence"/>
</dbReference>
<accession>A0A0C2X832</accession>
<dbReference type="InParanoid" id="A0A0C2X832"/>
<feature type="non-terminal residue" evidence="1">
    <location>
        <position position="1"/>
    </location>
</feature>
<name>A0A0C2X832_AMAMK</name>
<evidence type="ECO:0000313" key="1">
    <source>
        <dbReference type="EMBL" id="KIL64923.1"/>
    </source>
</evidence>